<proteinExistence type="predicted"/>
<dbReference type="GO" id="GO:0003677">
    <property type="term" value="F:DNA binding"/>
    <property type="evidence" value="ECO:0007669"/>
    <property type="project" value="UniProtKB-UniRule"/>
</dbReference>
<evidence type="ECO:0000256" key="3">
    <source>
        <dbReference type="ARBA" id="ARBA00023163"/>
    </source>
</evidence>
<sequence>MAGRNREFDEDKALESAAGVFWIKGYEGASTEDLLQAMALNKGSMYNAFGNKRELFLKVFQFVAARIVQDIQAVFGKHHNPLNAIEEIFYGVARSKDPEARNRGCFYSNVLTEMSGVDEELAKIAAQQFREVAAIYEKYIRQGTSDGFLPASLVPADTARYLINCWCGLHITRRMYTRKDLETIVTMHLKIFEKS</sequence>
<dbReference type="PROSITE" id="PS01081">
    <property type="entry name" value="HTH_TETR_1"/>
    <property type="match status" value="1"/>
</dbReference>
<dbReference type="SUPFAM" id="SSF46689">
    <property type="entry name" value="Homeodomain-like"/>
    <property type="match status" value="1"/>
</dbReference>
<evidence type="ECO:0000313" key="6">
    <source>
        <dbReference type="EMBL" id="RPE08523.1"/>
    </source>
</evidence>
<dbReference type="Proteomes" id="UP000278351">
    <property type="component" value="Unassembled WGS sequence"/>
</dbReference>
<dbReference type="PANTHER" id="PTHR47506:SF1">
    <property type="entry name" value="HTH-TYPE TRANSCRIPTIONAL REGULATOR YJDC"/>
    <property type="match status" value="1"/>
</dbReference>
<reference evidence="6 7" key="1">
    <citation type="submission" date="2018-11" db="EMBL/GenBank/DDBJ databases">
        <title>Chitinophaga lutea sp.nov., isolate from arsenic contaminated soil.</title>
        <authorList>
            <person name="Zong Y."/>
        </authorList>
    </citation>
    <scope>NUCLEOTIDE SEQUENCE [LARGE SCALE GENOMIC DNA]</scope>
    <source>
        <strain evidence="6 7">ZY74</strain>
    </source>
</reference>
<evidence type="ECO:0000256" key="2">
    <source>
        <dbReference type="ARBA" id="ARBA00023125"/>
    </source>
</evidence>
<dbReference type="PROSITE" id="PS50977">
    <property type="entry name" value="HTH_TETR_2"/>
    <property type="match status" value="1"/>
</dbReference>
<dbReference type="AlphaFoldDB" id="A0A3N4PIL7"/>
<evidence type="ECO:0000259" key="5">
    <source>
        <dbReference type="PROSITE" id="PS50977"/>
    </source>
</evidence>
<dbReference type="InterPro" id="IPR023772">
    <property type="entry name" value="DNA-bd_HTH_TetR-type_CS"/>
</dbReference>
<dbReference type="Gene3D" id="1.10.10.60">
    <property type="entry name" value="Homeodomain-like"/>
    <property type="match status" value="1"/>
</dbReference>
<dbReference type="RefSeq" id="WP_123847525.1">
    <property type="nucleotide sequence ID" value="NZ_RPDH01000002.1"/>
</dbReference>
<dbReference type="Pfam" id="PF00440">
    <property type="entry name" value="TetR_N"/>
    <property type="match status" value="1"/>
</dbReference>
<name>A0A3N4PIL7_9BACT</name>
<feature type="DNA-binding region" description="H-T-H motif" evidence="4">
    <location>
        <begin position="30"/>
        <end position="49"/>
    </location>
</feature>
<dbReference type="InterPro" id="IPR009057">
    <property type="entry name" value="Homeodomain-like_sf"/>
</dbReference>
<keyword evidence="7" id="KW-1185">Reference proteome</keyword>
<dbReference type="InterPro" id="IPR036271">
    <property type="entry name" value="Tet_transcr_reg_TetR-rel_C_sf"/>
</dbReference>
<evidence type="ECO:0000313" key="7">
    <source>
        <dbReference type="Proteomes" id="UP000278351"/>
    </source>
</evidence>
<dbReference type="OrthoDB" id="9795242at2"/>
<gene>
    <name evidence="6" type="ORF">EGT74_15895</name>
</gene>
<dbReference type="PANTHER" id="PTHR47506">
    <property type="entry name" value="TRANSCRIPTIONAL REGULATORY PROTEIN"/>
    <property type="match status" value="1"/>
</dbReference>
<organism evidence="6 7">
    <name type="scientific">Chitinophaga lutea</name>
    <dbReference type="NCBI Taxonomy" id="2488634"/>
    <lineage>
        <taxon>Bacteria</taxon>
        <taxon>Pseudomonadati</taxon>
        <taxon>Bacteroidota</taxon>
        <taxon>Chitinophagia</taxon>
        <taxon>Chitinophagales</taxon>
        <taxon>Chitinophagaceae</taxon>
        <taxon>Chitinophaga</taxon>
    </lineage>
</organism>
<keyword evidence="2 4" id="KW-0238">DNA-binding</keyword>
<keyword evidence="3" id="KW-0804">Transcription</keyword>
<dbReference type="SUPFAM" id="SSF48498">
    <property type="entry name" value="Tetracyclin repressor-like, C-terminal domain"/>
    <property type="match status" value="1"/>
</dbReference>
<feature type="domain" description="HTH tetR-type" evidence="5">
    <location>
        <begin position="7"/>
        <end position="67"/>
    </location>
</feature>
<evidence type="ECO:0000256" key="1">
    <source>
        <dbReference type="ARBA" id="ARBA00023015"/>
    </source>
</evidence>
<comment type="caution">
    <text evidence="6">The sequence shown here is derived from an EMBL/GenBank/DDBJ whole genome shotgun (WGS) entry which is preliminary data.</text>
</comment>
<accession>A0A3N4PIL7</accession>
<protein>
    <submittedName>
        <fullName evidence="6">TetR/AcrR family transcriptional regulator</fullName>
    </submittedName>
</protein>
<keyword evidence="1" id="KW-0805">Transcription regulation</keyword>
<evidence type="ECO:0000256" key="4">
    <source>
        <dbReference type="PROSITE-ProRule" id="PRU00335"/>
    </source>
</evidence>
<dbReference type="EMBL" id="RPDH01000002">
    <property type="protein sequence ID" value="RPE08523.1"/>
    <property type="molecule type" value="Genomic_DNA"/>
</dbReference>
<dbReference type="InterPro" id="IPR001647">
    <property type="entry name" value="HTH_TetR"/>
</dbReference>
<dbReference type="Gene3D" id="1.10.357.10">
    <property type="entry name" value="Tetracycline Repressor, domain 2"/>
    <property type="match status" value="1"/>
</dbReference>
<dbReference type="InterPro" id="IPR011075">
    <property type="entry name" value="TetR_C"/>
</dbReference>
<dbReference type="Pfam" id="PF16925">
    <property type="entry name" value="TetR_C_13"/>
    <property type="match status" value="1"/>
</dbReference>